<organism evidence="2 3">
    <name type="scientific">Coptis chinensis</name>
    <dbReference type="NCBI Taxonomy" id="261450"/>
    <lineage>
        <taxon>Eukaryota</taxon>
        <taxon>Viridiplantae</taxon>
        <taxon>Streptophyta</taxon>
        <taxon>Embryophyta</taxon>
        <taxon>Tracheophyta</taxon>
        <taxon>Spermatophyta</taxon>
        <taxon>Magnoliopsida</taxon>
        <taxon>Ranunculales</taxon>
        <taxon>Ranunculaceae</taxon>
        <taxon>Coptidoideae</taxon>
        <taxon>Coptis</taxon>
    </lineage>
</organism>
<dbReference type="Proteomes" id="UP000631114">
    <property type="component" value="Unassembled WGS sequence"/>
</dbReference>
<dbReference type="EMBL" id="JADFTS010000007">
    <property type="protein sequence ID" value="KAF9595584.1"/>
    <property type="molecule type" value="Genomic_DNA"/>
</dbReference>
<comment type="caution">
    <text evidence="2">The sequence shown here is derived from an EMBL/GenBank/DDBJ whole genome shotgun (WGS) entry which is preliminary data.</text>
</comment>
<evidence type="ECO:0000313" key="2">
    <source>
        <dbReference type="EMBL" id="KAF9595584.1"/>
    </source>
</evidence>
<proteinExistence type="predicted"/>
<feature type="region of interest" description="Disordered" evidence="1">
    <location>
        <begin position="1"/>
        <end position="30"/>
    </location>
</feature>
<keyword evidence="3" id="KW-1185">Reference proteome</keyword>
<dbReference type="AlphaFoldDB" id="A0A835LL59"/>
<accession>A0A835LL59</accession>
<reference evidence="2 3" key="1">
    <citation type="submission" date="2020-10" db="EMBL/GenBank/DDBJ databases">
        <title>The Coptis chinensis genome and diversification of protoberbering-type alkaloids.</title>
        <authorList>
            <person name="Wang B."/>
            <person name="Shu S."/>
            <person name="Song C."/>
            <person name="Liu Y."/>
        </authorList>
    </citation>
    <scope>NUCLEOTIDE SEQUENCE [LARGE SCALE GENOMIC DNA]</scope>
    <source>
        <strain evidence="2">HL-2020</strain>
        <tissue evidence="2">Leaf</tissue>
    </source>
</reference>
<protein>
    <submittedName>
        <fullName evidence="2">Uncharacterized protein</fullName>
    </submittedName>
</protein>
<evidence type="ECO:0000313" key="3">
    <source>
        <dbReference type="Proteomes" id="UP000631114"/>
    </source>
</evidence>
<gene>
    <name evidence="2" type="ORF">IFM89_001056</name>
</gene>
<name>A0A835LL59_9MAGN</name>
<evidence type="ECO:0000256" key="1">
    <source>
        <dbReference type="SAM" id="MobiDB-lite"/>
    </source>
</evidence>
<sequence length="101" mass="11427">MLDPALAQRGMVSTSSSPPPSWRSLFQGNSDTNSHEQLEFVESALIDDVVDVPNSVIEEGVEHWSNYLVGVFVDKRMSFPLVKRTLKRAWKTKADYEISTR</sequence>
<dbReference type="OrthoDB" id="1939300at2759"/>